<evidence type="ECO:0000313" key="2">
    <source>
        <dbReference type="EMBL" id="PPE71081.1"/>
    </source>
</evidence>
<evidence type="ECO:0008006" key="6">
    <source>
        <dbReference type="Google" id="ProtNLM"/>
    </source>
</evidence>
<comment type="caution">
    <text evidence="2">The sequence shown here is derived from an EMBL/GenBank/DDBJ whole genome shotgun (WGS) entry which is preliminary data.</text>
</comment>
<proteinExistence type="predicted"/>
<keyword evidence="1" id="KW-0472">Membrane</keyword>
<keyword evidence="1" id="KW-0812">Transmembrane</keyword>
<dbReference type="Proteomes" id="UP000239406">
    <property type="component" value="Unassembled WGS sequence"/>
</dbReference>
<dbReference type="EMBL" id="PSNY01000003">
    <property type="protein sequence ID" value="PPE71081.1"/>
    <property type="molecule type" value="Genomic_DNA"/>
</dbReference>
<dbReference type="EMBL" id="SLXF01000004">
    <property type="protein sequence ID" value="TCP07625.1"/>
    <property type="molecule type" value="Genomic_DNA"/>
</dbReference>
<name>A0A2S5T7X9_9BURK</name>
<evidence type="ECO:0000313" key="3">
    <source>
        <dbReference type="EMBL" id="TCP07625.1"/>
    </source>
</evidence>
<evidence type="ECO:0000256" key="1">
    <source>
        <dbReference type="SAM" id="Phobius"/>
    </source>
</evidence>
<keyword evidence="1" id="KW-1133">Transmembrane helix</keyword>
<keyword evidence="4" id="KW-1185">Reference proteome</keyword>
<evidence type="ECO:0000313" key="4">
    <source>
        <dbReference type="Proteomes" id="UP000239406"/>
    </source>
</evidence>
<dbReference type="Proteomes" id="UP000294772">
    <property type="component" value="Unassembled WGS sequence"/>
</dbReference>
<organism evidence="2 4">
    <name type="scientific">Caldimonas thermodepolymerans</name>
    <dbReference type="NCBI Taxonomy" id="215580"/>
    <lineage>
        <taxon>Bacteria</taxon>
        <taxon>Pseudomonadati</taxon>
        <taxon>Pseudomonadota</taxon>
        <taxon>Betaproteobacteria</taxon>
        <taxon>Burkholderiales</taxon>
        <taxon>Sphaerotilaceae</taxon>
        <taxon>Caldimonas</taxon>
    </lineage>
</organism>
<protein>
    <recommendedName>
        <fullName evidence="6">Glycerate kinase</fullName>
    </recommendedName>
</protein>
<sequence>MNPVIGWALAIAALVVGWVGYGWQGVVFAFTFIVFWLLLQFNKAVRVMRSAGHAPVGYIGSAVMLNARLKPGMSMMEIVTMTRSLGQKLGDAPEQYRWTDPGGSHVTVEMRRGKVARWSLWRPPQADDDTPAPDASAS</sequence>
<evidence type="ECO:0000313" key="5">
    <source>
        <dbReference type="Proteomes" id="UP000294772"/>
    </source>
</evidence>
<dbReference type="RefSeq" id="WP_104356342.1">
    <property type="nucleotide sequence ID" value="NZ_CP064338.1"/>
</dbReference>
<dbReference type="AlphaFoldDB" id="A0A2S5T7X9"/>
<dbReference type="OrthoDB" id="8907926at2"/>
<gene>
    <name evidence="2" type="ORF">C1702_03715</name>
    <name evidence="3" type="ORF">EV676_104180</name>
</gene>
<reference evidence="3 5" key="2">
    <citation type="submission" date="2019-03" db="EMBL/GenBank/DDBJ databases">
        <title>Genomic Encyclopedia of Type Strains, Phase IV (KMG-IV): sequencing the most valuable type-strain genomes for metagenomic binning, comparative biology and taxonomic classification.</title>
        <authorList>
            <person name="Goeker M."/>
        </authorList>
    </citation>
    <scope>NUCLEOTIDE SEQUENCE [LARGE SCALE GENOMIC DNA]</scope>
    <source>
        <strain evidence="3 5">DSM 15264</strain>
    </source>
</reference>
<reference evidence="2 4" key="1">
    <citation type="submission" date="2018-02" db="EMBL/GenBank/DDBJ databases">
        <title>Reclassifiation of [Polyangium] brachysporum DSM 7029 as Guopingzhaonella breviflexa gen. nov., sp. nov., a member of the family Comamonadaceae.</title>
        <authorList>
            <person name="Tang B."/>
        </authorList>
    </citation>
    <scope>NUCLEOTIDE SEQUENCE [LARGE SCALE GENOMIC DNA]</scope>
    <source>
        <strain evidence="2 4">DSM 15344</strain>
    </source>
</reference>
<feature type="transmembrane region" description="Helical" evidence="1">
    <location>
        <begin position="6"/>
        <end position="39"/>
    </location>
</feature>
<accession>A0A2S5T7X9</accession>